<keyword evidence="4" id="KW-1185">Reference proteome</keyword>
<name>A0A9P4JQ60_9PLEO</name>
<evidence type="ECO:0000259" key="2">
    <source>
        <dbReference type="Pfam" id="PF26013"/>
    </source>
</evidence>
<feature type="region of interest" description="Disordered" evidence="1">
    <location>
        <begin position="521"/>
        <end position="554"/>
    </location>
</feature>
<dbReference type="AlphaFoldDB" id="A0A9P4JQ60"/>
<dbReference type="Proteomes" id="UP000799536">
    <property type="component" value="Unassembled WGS sequence"/>
</dbReference>
<feature type="compositionally biased region" description="Basic and acidic residues" evidence="1">
    <location>
        <begin position="543"/>
        <end position="554"/>
    </location>
</feature>
<evidence type="ECO:0000256" key="1">
    <source>
        <dbReference type="SAM" id="MobiDB-lite"/>
    </source>
</evidence>
<dbReference type="EMBL" id="ML993912">
    <property type="protein sequence ID" value="KAF2203145.1"/>
    <property type="molecule type" value="Genomic_DNA"/>
</dbReference>
<accession>A0A9P4JQ60</accession>
<dbReference type="Pfam" id="PF26013">
    <property type="entry name" value="DUF8004"/>
    <property type="match status" value="1"/>
</dbReference>
<evidence type="ECO:0000313" key="3">
    <source>
        <dbReference type="EMBL" id="KAF2203145.1"/>
    </source>
</evidence>
<comment type="caution">
    <text evidence="3">The sequence shown here is derived from an EMBL/GenBank/DDBJ whole genome shotgun (WGS) entry which is preliminary data.</text>
</comment>
<protein>
    <recommendedName>
        <fullName evidence="2">DUF8004 domain-containing protein</fullName>
    </recommendedName>
</protein>
<dbReference type="PANTHER" id="PTHR39601:SF2">
    <property type="entry name" value="CHORIOGENIN HMINOR"/>
    <property type="match status" value="1"/>
</dbReference>
<dbReference type="InterPro" id="IPR058317">
    <property type="entry name" value="DUF8004"/>
</dbReference>
<reference evidence="3" key="1">
    <citation type="journal article" date="2020" name="Stud. Mycol.">
        <title>101 Dothideomycetes genomes: a test case for predicting lifestyles and emergence of pathogens.</title>
        <authorList>
            <person name="Haridas S."/>
            <person name="Albert R."/>
            <person name="Binder M."/>
            <person name="Bloem J."/>
            <person name="Labutti K."/>
            <person name="Salamov A."/>
            <person name="Andreopoulos B."/>
            <person name="Baker S."/>
            <person name="Barry K."/>
            <person name="Bills G."/>
            <person name="Bluhm B."/>
            <person name="Cannon C."/>
            <person name="Castanera R."/>
            <person name="Culley D."/>
            <person name="Daum C."/>
            <person name="Ezra D."/>
            <person name="Gonzalez J."/>
            <person name="Henrissat B."/>
            <person name="Kuo A."/>
            <person name="Liang C."/>
            <person name="Lipzen A."/>
            <person name="Lutzoni F."/>
            <person name="Magnuson J."/>
            <person name="Mondo S."/>
            <person name="Nolan M."/>
            <person name="Ohm R."/>
            <person name="Pangilinan J."/>
            <person name="Park H.-J."/>
            <person name="Ramirez L."/>
            <person name="Alfaro M."/>
            <person name="Sun H."/>
            <person name="Tritt A."/>
            <person name="Yoshinaga Y."/>
            <person name="Zwiers L.-H."/>
            <person name="Turgeon B."/>
            <person name="Goodwin S."/>
            <person name="Spatafora J."/>
            <person name="Crous P."/>
            <person name="Grigoriev I."/>
        </authorList>
    </citation>
    <scope>NUCLEOTIDE SEQUENCE</scope>
    <source>
        <strain evidence="3">ATCC 74209</strain>
    </source>
</reference>
<organism evidence="3 4">
    <name type="scientific">Delitschia confertaspora ATCC 74209</name>
    <dbReference type="NCBI Taxonomy" id="1513339"/>
    <lineage>
        <taxon>Eukaryota</taxon>
        <taxon>Fungi</taxon>
        <taxon>Dikarya</taxon>
        <taxon>Ascomycota</taxon>
        <taxon>Pezizomycotina</taxon>
        <taxon>Dothideomycetes</taxon>
        <taxon>Pleosporomycetidae</taxon>
        <taxon>Pleosporales</taxon>
        <taxon>Delitschiaceae</taxon>
        <taxon>Delitschia</taxon>
    </lineage>
</organism>
<gene>
    <name evidence="3" type="ORF">GQ43DRAFT_412242</name>
</gene>
<feature type="domain" description="DUF8004" evidence="2">
    <location>
        <begin position="31"/>
        <end position="124"/>
    </location>
</feature>
<dbReference type="PANTHER" id="PTHR39601">
    <property type="entry name" value="CHORIOGENIN HMINOR"/>
    <property type="match status" value="1"/>
</dbReference>
<evidence type="ECO:0000313" key="4">
    <source>
        <dbReference type="Proteomes" id="UP000799536"/>
    </source>
</evidence>
<dbReference type="OrthoDB" id="5302380at2759"/>
<proteinExistence type="predicted"/>
<sequence>MLSTLQAEIQVMYDLDFDERIQMTPRERSIQMITQYLSSHGLDNPRMNIKSALGLLAFAEQDGIRWRQGYIENFVHLAGFLNSQIEESPDFKRLSMGTRRNLTIGAKGIQLQVLEAEEKLSSFDLDMWEETAKTNGNPVYQSYNAFRQFLITHYTKTYGSWPPNHANRDWLNRKVILALQEDFGSLYDYLVNRDVVWDSREERPGKKWMMQHQKNSEDFRADFPELELTDMLVTFDTRHGFEHIPHPYPLLPREVRTSSGEKQTKRKLFGLKKSKGESTRDAKAHLQLSIVFGDATNIERLEASFGGFTLIDAFERFELATDVHRTTPRDARLGRWILLYGILQVLSRLSVDVAGLRFKENVPYFLCADMKRCPEWVTNGHVETIEASQQRSYCWTRSWSTKRTKSEAVELEASSIPLGGELEGVTNLTMLDGTTMQSPIAPLDGPTMLNNDIQRISEKIDELGRIRVHERRIENEKMKREDVVKFPQRNDFRRDDGLQRNNSFCTNDSFRLTESEYQRPLVPVRNPLRSNAGPQGYGSRLEQYPDEKGEWTLG</sequence>